<comment type="caution">
    <text evidence="3">The sequence shown here is derived from an EMBL/GenBank/DDBJ whole genome shotgun (WGS) entry which is preliminary data.</text>
</comment>
<feature type="transmembrane region" description="Helical" evidence="1">
    <location>
        <begin position="266"/>
        <end position="289"/>
    </location>
</feature>
<keyword evidence="1" id="KW-1133">Transmembrane helix</keyword>
<dbReference type="PANTHER" id="PTHR12741:SF16">
    <property type="entry name" value="CALLOSE SYNTHASE 7"/>
    <property type="match status" value="1"/>
</dbReference>
<dbReference type="Pfam" id="PF25968">
    <property type="entry name" value="CALS1"/>
    <property type="match status" value="2"/>
</dbReference>
<evidence type="ECO:0000313" key="3">
    <source>
        <dbReference type="EMBL" id="KAJ8424949.1"/>
    </source>
</evidence>
<dbReference type="PANTHER" id="PTHR12741">
    <property type="entry name" value="LYST-INTERACTING PROTEIN LIP5 DOPAMINE RESPONSIVE PROTEIN DRG-1"/>
    <property type="match status" value="1"/>
</dbReference>
<dbReference type="OrthoDB" id="1880850at2759"/>
<feature type="transmembrane region" description="Helical" evidence="1">
    <location>
        <begin position="351"/>
        <end position="370"/>
    </location>
</feature>
<dbReference type="GO" id="GO:0005886">
    <property type="term" value="C:plasma membrane"/>
    <property type="evidence" value="ECO:0007669"/>
    <property type="project" value="TreeGrafter"/>
</dbReference>
<accession>A0A9Q1GSU7</accession>
<dbReference type="InterPro" id="IPR058851">
    <property type="entry name" value="CALS1_helical"/>
</dbReference>
<feature type="transmembrane region" description="Helical" evidence="1">
    <location>
        <begin position="309"/>
        <end position="331"/>
    </location>
</feature>
<feature type="transmembrane region" description="Helical" evidence="1">
    <location>
        <begin position="425"/>
        <end position="443"/>
    </location>
</feature>
<keyword evidence="4" id="KW-1185">Reference proteome</keyword>
<feature type="transmembrane region" description="Helical" evidence="1">
    <location>
        <begin position="399"/>
        <end position="418"/>
    </location>
</feature>
<feature type="domain" description="1,3-beta-glucan synthase component FKS1-like" evidence="2">
    <location>
        <begin position="34"/>
        <end position="131"/>
    </location>
</feature>
<name>A0A9Q1GSU7_9CARY</name>
<feature type="transmembrane region" description="Helical" evidence="1">
    <location>
        <begin position="225"/>
        <end position="246"/>
    </location>
</feature>
<evidence type="ECO:0000313" key="4">
    <source>
        <dbReference type="Proteomes" id="UP001153076"/>
    </source>
</evidence>
<feature type="transmembrane region" description="Helical" evidence="1">
    <location>
        <begin position="181"/>
        <end position="210"/>
    </location>
</feature>
<evidence type="ECO:0000256" key="1">
    <source>
        <dbReference type="SAM" id="Phobius"/>
    </source>
</evidence>
<dbReference type="GO" id="GO:0003843">
    <property type="term" value="F:1,3-beta-D-glucan synthase activity"/>
    <property type="evidence" value="ECO:0007669"/>
    <property type="project" value="TreeGrafter"/>
</dbReference>
<proteinExistence type="predicted"/>
<organism evidence="3 4">
    <name type="scientific">Carnegiea gigantea</name>
    <dbReference type="NCBI Taxonomy" id="171969"/>
    <lineage>
        <taxon>Eukaryota</taxon>
        <taxon>Viridiplantae</taxon>
        <taxon>Streptophyta</taxon>
        <taxon>Embryophyta</taxon>
        <taxon>Tracheophyta</taxon>
        <taxon>Spermatophyta</taxon>
        <taxon>Magnoliopsida</taxon>
        <taxon>eudicotyledons</taxon>
        <taxon>Gunneridae</taxon>
        <taxon>Pentapetalae</taxon>
        <taxon>Caryophyllales</taxon>
        <taxon>Cactineae</taxon>
        <taxon>Cactaceae</taxon>
        <taxon>Cactoideae</taxon>
        <taxon>Echinocereeae</taxon>
        <taxon>Carnegiea</taxon>
    </lineage>
</organism>
<dbReference type="InterPro" id="IPR026899">
    <property type="entry name" value="FKS1-like_dom1"/>
</dbReference>
<dbReference type="Proteomes" id="UP001153076">
    <property type="component" value="Unassembled WGS sequence"/>
</dbReference>
<dbReference type="SMART" id="SM01205">
    <property type="entry name" value="FKS1_dom1"/>
    <property type="match status" value="1"/>
</dbReference>
<dbReference type="AlphaFoldDB" id="A0A9Q1GSU7"/>
<sequence>MDVLGSFTPSGASELFDCLQFKKGSRGDTALAKFLMEFYILLQMATVIHKVLDSNVPAITGETYQNAIHGGESFLDDVISPIYDVLRKEAQRNKRGTASHSSWRNYDDLNEYFWYFFIRSRKCFKLGWPMDRNAEFFVPSDEARHSSMRDDEVAIGRRMPKTNFVEVRTFWHLYRSFNRMWMFFILAFQIQTTAFTAVVFLIVQTMVIIAWDPSGSITAIFEEDVFISVLSIFITAAFLNLVGAMLDIILSWKAWGNMRFTQILRYLLKFVVAAMWTVVLPIGYSSYVRSPTGLVNFMTSWAANWRSQPLFKVAIAIYLAPNILAALLFFFPSIRKCMEKSDSRIIRLIMWYTIFWILLLICKLAFSYYVEILPLVGPTKQIWQYKVDNYQWHEFFPNATHNIGVIVAIWAPIVLVYLMDAQMWYAIFATIVGGILGAFSHLGEIRTLGMLRSRFESVPIAFRKRLEPRLTEEKRQGHMDYMEERKNIAKFSQVWNEFMHSLRLEDLISHRERDLLLVPYTASKVSVVQWPPFLLASKIPIAVDMAKDFKKKDDVELFNKIKEDDYMYSAVIECYETLREILFEVLEDEDDRQHFDSATALAHIERSADAYLVYSAIHQICKKVETSIQQCEFLTEFRMIGLPMLHAKLERFLKLLLSDADYEDEDLYKSHIINVLQDIMEIITQDVMVEGHDILKKAQPNHLREQRFEKINILLLRNKSWREKVVRLHVLLSEKESAINVPMNLEARRRMTFFTNSLFMTMPHAPLVRNMLSFRYVLQVVLQTAGIH</sequence>
<protein>
    <recommendedName>
        <fullName evidence="2">1,3-beta-glucan synthase component FKS1-like domain-containing protein</fullName>
    </recommendedName>
</protein>
<evidence type="ECO:0000259" key="2">
    <source>
        <dbReference type="SMART" id="SM01205"/>
    </source>
</evidence>
<gene>
    <name evidence="3" type="ORF">Cgig2_018756</name>
</gene>
<reference evidence="3" key="1">
    <citation type="submission" date="2022-04" db="EMBL/GenBank/DDBJ databases">
        <title>Carnegiea gigantea Genome sequencing and assembly v2.</title>
        <authorList>
            <person name="Copetti D."/>
            <person name="Sanderson M.J."/>
            <person name="Burquez A."/>
            <person name="Wojciechowski M.F."/>
        </authorList>
    </citation>
    <scope>NUCLEOTIDE SEQUENCE</scope>
    <source>
        <strain evidence="3">SGP5-SGP5p</strain>
        <tissue evidence="3">Aerial part</tissue>
    </source>
</reference>
<dbReference type="Pfam" id="PF14288">
    <property type="entry name" value="FKS1_dom1"/>
    <property type="match status" value="1"/>
</dbReference>
<keyword evidence="1" id="KW-0472">Membrane</keyword>
<dbReference type="EMBL" id="JAKOGI010001573">
    <property type="protein sequence ID" value="KAJ8424949.1"/>
    <property type="molecule type" value="Genomic_DNA"/>
</dbReference>
<keyword evidence="1" id="KW-0812">Transmembrane</keyword>